<dbReference type="Proteomes" id="UP000294702">
    <property type="component" value="Unassembled WGS sequence"/>
</dbReference>
<feature type="transmembrane region" description="Helical" evidence="1">
    <location>
        <begin position="7"/>
        <end position="28"/>
    </location>
</feature>
<evidence type="ECO:0000313" key="2">
    <source>
        <dbReference type="EMBL" id="TCJ94704.1"/>
    </source>
</evidence>
<organism evidence="2 3">
    <name type="scientific">Volucribacter psittacicida</name>
    <dbReference type="NCBI Taxonomy" id="203482"/>
    <lineage>
        <taxon>Bacteria</taxon>
        <taxon>Pseudomonadati</taxon>
        <taxon>Pseudomonadota</taxon>
        <taxon>Gammaproteobacteria</taxon>
        <taxon>Pasteurellales</taxon>
        <taxon>Pasteurellaceae</taxon>
        <taxon>Volucribacter</taxon>
    </lineage>
</organism>
<dbReference type="AlphaFoldDB" id="A0A4R1FMS6"/>
<feature type="transmembrane region" description="Helical" evidence="1">
    <location>
        <begin position="101"/>
        <end position="119"/>
    </location>
</feature>
<feature type="transmembrane region" description="Helical" evidence="1">
    <location>
        <begin position="160"/>
        <end position="180"/>
    </location>
</feature>
<feature type="transmembrane region" description="Helical" evidence="1">
    <location>
        <begin position="234"/>
        <end position="253"/>
    </location>
</feature>
<accession>A0A4R1FMS6</accession>
<feature type="transmembrane region" description="Helical" evidence="1">
    <location>
        <begin position="201"/>
        <end position="222"/>
    </location>
</feature>
<comment type="caution">
    <text evidence="2">The sequence shown here is derived from an EMBL/GenBank/DDBJ whole genome shotgun (WGS) entry which is preliminary data.</text>
</comment>
<feature type="transmembrane region" description="Helical" evidence="1">
    <location>
        <begin position="341"/>
        <end position="360"/>
    </location>
</feature>
<keyword evidence="1" id="KW-1133">Transmembrane helix</keyword>
<name>A0A4R1FMS6_9PAST</name>
<dbReference type="OrthoDB" id="5690333at2"/>
<dbReference type="RefSeq" id="WP_132692269.1">
    <property type="nucleotide sequence ID" value="NZ_SMFT01000007.1"/>
</dbReference>
<feature type="transmembrane region" description="Helical" evidence="1">
    <location>
        <begin position="40"/>
        <end position="64"/>
    </location>
</feature>
<keyword evidence="1" id="KW-0472">Membrane</keyword>
<feature type="transmembrane region" description="Helical" evidence="1">
    <location>
        <begin position="366"/>
        <end position="387"/>
    </location>
</feature>
<protein>
    <submittedName>
        <fullName evidence="2">O-antigen/teichoic acid export membrane protein</fullName>
    </submittedName>
</protein>
<sequence length="404" mass="45722">MKIERPLIQLISTTLLSSLLIMASSFLLARLLSVEDRGTLLLFVTSTTYLATLGTGGVGFALTLSMRQRQYQYWQGYIIAFLLYGLLASYIGLSFTEFQPFAFLFILNVGLTAIFNITLEKSKIDANMAVYRLLVLQQPFLSVLCYGLCYVIWGQQALDVVLGLLTFVALLQALFCLYYLAHIARKFQQQHQQLDKIQAKFFLTTWVKQNLFQLFGATVVNLDKFMIALLMNHYVLGLYAVCLAFDALITRFINSLADYYYSGLLNQVNRLKTVLAVILVLTIGVIVVVPLLAAPVIKFFFGESYLEVAPLLLWFMLNAIIAGLGWLLSQNMLILGKQPALLLRQMLSILVFCGLFYLFQSYQLLGVAYALLGASVVRLIISIIYYYKYPVLWKKSAYSRPTLK</sequence>
<proteinExistence type="predicted"/>
<feature type="transmembrane region" description="Helical" evidence="1">
    <location>
        <begin position="76"/>
        <end position="95"/>
    </location>
</feature>
<keyword evidence="1" id="KW-0812">Transmembrane</keyword>
<feature type="transmembrane region" description="Helical" evidence="1">
    <location>
        <begin position="131"/>
        <end position="154"/>
    </location>
</feature>
<dbReference type="EMBL" id="SMFT01000007">
    <property type="protein sequence ID" value="TCJ94704.1"/>
    <property type="molecule type" value="Genomic_DNA"/>
</dbReference>
<evidence type="ECO:0000313" key="3">
    <source>
        <dbReference type="Proteomes" id="UP000294702"/>
    </source>
</evidence>
<evidence type="ECO:0000256" key="1">
    <source>
        <dbReference type="SAM" id="Phobius"/>
    </source>
</evidence>
<keyword evidence="3" id="KW-1185">Reference proteome</keyword>
<feature type="transmembrane region" description="Helical" evidence="1">
    <location>
        <begin position="274"/>
        <end position="297"/>
    </location>
</feature>
<gene>
    <name evidence="2" type="ORF">EV694_2134</name>
</gene>
<feature type="transmembrane region" description="Helical" evidence="1">
    <location>
        <begin position="309"/>
        <end position="329"/>
    </location>
</feature>
<reference evidence="2 3" key="1">
    <citation type="submission" date="2019-03" db="EMBL/GenBank/DDBJ databases">
        <title>Genomic Encyclopedia of Type Strains, Phase IV (KMG-IV): sequencing the most valuable type-strain genomes for metagenomic binning, comparative biology and taxonomic classification.</title>
        <authorList>
            <person name="Goeker M."/>
        </authorList>
    </citation>
    <scope>NUCLEOTIDE SEQUENCE [LARGE SCALE GENOMIC DNA]</scope>
    <source>
        <strain evidence="2 3">DSM 15534</strain>
    </source>
</reference>